<feature type="non-terminal residue" evidence="1">
    <location>
        <position position="262"/>
    </location>
</feature>
<proteinExistence type="predicted"/>
<dbReference type="AlphaFoldDB" id="X1A6F2"/>
<comment type="caution">
    <text evidence="1">The sequence shown here is derived from an EMBL/GenBank/DDBJ whole genome shotgun (WGS) entry which is preliminary data.</text>
</comment>
<organism evidence="1">
    <name type="scientific">marine sediment metagenome</name>
    <dbReference type="NCBI Taxonomy" id="412755"/>
    <lineage>
        <taxon>unclassified sequences</taxon>
        <taxon>metagenomes</taxon>
        <taxon>ecological metagenomes</taxon>
    </lineage>
</organism>
<accession>X1A6F2</accession>
<sequence>MSGKGKQNEEQVDKMLKTIELLENATSAWHSLLTTTCIDSTWLTDNVHSYFDAKNNLMDGVSKWAVTTARGSISNLGEPRWLENKIKFIQQAEDKENDEAKQKPKSKSDIRPMQLKTMFEKVMPGLDTTENYAQLKNILSSGKESKIIAPKLFNSEYHDINDGRLFFDQYYSKHGLTHFTNRKASLDNTYYHKFPVVVTTETSFDSKKVRLIMAVDSVKLYGDDAKTTQMFKNFKTQKSSLEDLKKTVANFKSQVHDFSRKG</sequence>
<dbReference type="EMBL" id="BART01007919">
    <property type="protein sequence ID" value="GAG65742.1"/>
    <property type="molecule type" value="Genomic_DNA"/>
</dbReference>
<evidence type="ECO:0000313" key="1">
    <source>
        <dbReference type="EMBL" id="GAG65742.1"/>
    </source>
</evidence>
<gene>
    <name evidence="1" type="ORF">S01H4_17918</name>
</gene>
<protein>
    <submittedName>
        <fullName evidence="1">Uncharacterized protein</fullName>
    </submittedName>
</protein>
<name>X1A6F2_9ZZZZ</name>
<reference evidence="1" key="1">
    <citation type="journal article" date="2014" name="Front. Microbiol.">
        <title>High frequency of phylogenetically diverse reductive dehalogenase-homologous genes in deep subseafloor sedimentary metagenomes.</title>
        <authorList>
            <person name="Kawai M."/>
            <person name="Futagami T."/>
            <person name="Toyoda A."/>
            <person name="Takaki Y."/>
            <person name="Nishi S."/>
            <person name="Hori S."/>
            <person name="Arai W."/>
            <person name="Tsubouchi T."/>
            <person name="Morono Y."/>
            <person name="Uchiyama I."/>
            <person name="Ito T."/>
            <person name="Fujiyama A."/>
            <person name="Inagaki F."/>
            <person name="Takami H."/>
        </authorList>
    </citation>
    <scope>NUCLEOTIDE SEQUENCE</scope>
    <source>
        <strain evidence="1">Expedition CK06-06</strain>
    </source>
</reference>